<evidence type="ECO:0000313" key="1">
    <source>
        <dbReference type="EMBL" id="GMR52770.1"/>
    </source>
</evidence>
<sequence>QLARINLNHLPLPPTEVAATDFVRNKTLYSFQLEGIHPLGAYVEGSHWWSAGTHFRIITNSYLLLPTRNSAITWLIGLRFLRGNFGHSNRSNNKGSFCIPL</sequence>
<comment type="caution">
    <text evidence="1">The sequence shown here is derived from an EMBL/GenBank/DDBJ whole genome shotgun (WGS) entry which is preliminary data.</text>
</comment>
<gene>
    <name evidence="1" type="ORF">PMAYCL1PPCAC_22965</name>
</gene>
<reference evidence="2" key="1">
    <citation type="submission" date="2022-10" db="EMBL/GenBank/DDBJ databases">
        <title>Genome assembly of Pristionchus species.</title>
        <authorList>
            <person name="Yoshida K."/>
            <person name="Sommer R.J."/>
        </authorList>
    </citation>
    <scope>NUCLEOTIDE SEQUENCE [LARGE SCALE GENOMIC DNA]</scope>
    <source>
        <strain evidence="2">RS5460</strain>
    </source>
</reference>
<keyword evidence="2" id="KW-1185">Reference proteome</keyword>
<evidence type="ECO:0000313" key="2">
    <source>
        <dbReference type="Proteomes" id="UP001328107"/>
    </source>
</evidence>
<organism evidence="1 2">
    <name type="scientific">Pristionchus mayeri</name>
    <dbReference type="NCBI Taxonomy" id="1317129"/>
    <lineage>
        <taxon>Eukaryota</taxon>
        <taxon>Metazoa</taxon>
        <taxon>Ecdysozoa</taxon>
        <taxon>Nematoda</taxon>
        <taxon>Chromadorea</taxon>
        <taxon>Rhabditida</taxon>
        <taxon>Rhabditina</taxon>
        <taxon>Diplogasteromorpha</taxon>
        <taxon>Diplogasteroidea</taxon>
        <taxon>Neodiplogasteridae</taxon>
        <taxon>Pristionchus</taxon>
    </lineage>
</organism>
<dbReference type="AlphaFoldDB" id="A0AAN5I643"/>
<dbReference type="EMBL" id="BTRK01000005">
    <property type="protein sequence ID" value="GMR52770.1"/>
    <property type="molecule type" value="Genomic_DNA"/>
</dbReference>
<proteinExistence type="predicted"/>
<dbReference type="Proteomes" id="UP001328107">
    <property type="component" value="Unassembled WGS sequence"/>
</dbReference>
<feature type="non-terminal residue" evidence="1">
    <location>
        <position position="1"/>
    </location>
</feature>
<name>A0AAN5I643_9BILA</name>
<protein>
    <submittedName>
        <fullName evidence="1">Uncharacterized protein</fullName>
    </submittedName>
</protein>
<accession>A0AAN5I643</accession>